<sequence>MLARLLTSLTGAVLIVYGIVAAVSPLPAGVVLIGVGLLMIALANPAARPLIRALRRRWRWFDRLVEMAGKRAPKNVKSVVEETDPGGEAESAREGDGC</sequence>
<protein>
    <recommendedName>
        <fullName evidence="5">Transmembrane protein (PGPGW)</fullName>
    </recommendedName>
</protein>
<keyword evidence="2" id="KW-1133">Transmembrane helix</keyword>
<dbReference type="Proteomes" id="UP000198346">
    <property type="component" value="Unassembled WGS sequence"/>
</dbReference>
<dbReference type="RefSeq" id="WP_089413369.1">
    <property type="nucleotide sequence ID" value="NZ_FZQA01000010.1"/>
</dbReference>
<name>A0A239Q0J6_9PROT</name>
<dbReference type="EMBL" id="FZQA01000010">
    <property type="protein sequence ID" value="SNT75868.1"/>
    <property type="molecule type" value="Genomic_DNA"/>
</dbReference>
<keyword evidence="2" id="KW-0812">Transmembrane</keyword>
<evidence type="ECO:0008006" key="5">
    <source>
        <dbReference type="Google" id="ProtNLM"/>
    </source>
</evidence>
<evidence type="ECO:0000256" key="2">
    <source>
        <dbReference type="SAM" id="Phobius"/>
    </source>
</evidence>
<gene>
    <name evidence="3" type="ORF">SAMN06297382_2944</name>
</gene>
<keyword evidence="2" id="KW-0472">Membrane</keyword>
<accession>A0A239Q0J6</accession>
<evidence type="ECO:0000256" key="1">
    <source>
        <dbReference type="SAM" id="MobiDB-lite"/>
    </source>
</evidence>
<feature type="region of interest" description="Disordered" evidence="1">
    <location>
        <begin position="75"/>
        <end position="98"/>
    </location>
</feature>
<proteinExistence type="predicted"/>
<evidence type="ECO:0000313" key="4">
    <source>
        <dbReference type="Proteomes" id="UP000198346"/>
    </source>
</evidence>
<dbReference type="OrthoDB" id="9970770at2"/>
<evidence type="ECO:0000313" key="3">
    <source>
        <dbReference type="EMBL" id="SNT75868.1"/>
    </source>
</evidence>
<organism evidence="3 4">
    <name type="scientific">Amphiplicatus metriothermophilus</name>
    <dbReference type="NCBI Taxonomy" id="1519374"/>
    <lineage>
        <taxon>Bacteria</taxon>
        <taxon>Pseudomonadati</taxon>
        <taxon>Pseudomonadota</taxon>
        <taxon>Alphaproteobacteria</taxon>
        <taxon>Parvularculales</taxon>
        <taxon>Parvularculaceae</taxon>
        <taxon>Amphiplicatus</taxon>
    </lineage>
</organism>
<reference evidence="3 4" key="1">
    <citation type="submission" date="2017-07" db="EMBL/GenBank/DDBJ databases">
        <authorList>
            <person name="Sun Z.S."/>
            <person name="Albrecht U."/>
            <person name="Echele G."/>
            <person name="Lee C.C."/>
        </authorList>
    </citation>
    <scope>NUCLEOTIDE SEQUENCE [LARGE SCALE GENOMIC DNA]</scope>
    <source>
        <strain evidence="3 4">CGMCC 1.12710</strain>
    </source>
</reference>
<dbReference type="AlphaFoldDB" id="A0A239Q0J6"/>
<keyword evidence="4" id="KW-1185">Reference proteome</keyword>
<feature type="transmembrane region" description="Helical" evidence="2">
    <location>
        <begin position="31"/>
        <end position="51"/>
    </location>
</feature>